<comment type="similarity">
    <text evidence="1">Belongs to the FabD family.</text>
</comment>
<dbReference type="SUPFAM" id="SSF52151">
    <property type="entry name" value="FabD/lysophospholipase-like"/>
    <property type="match status" value="1"/>
</dbReference>
<comment type="catalytic activity">
    <reaction evidence="5">
        <text>holo-[ACP] + malonyl-CoA = malonyl-[ACP] + CoA</text>
        <dbReference type="Rhea" id="RHEA:41792"/>
        <dbReference type="Rhea" id="RHEA-COMP:9623"/>
        <dbReference type="Rhea" id="RHEA-COMP:9685"/>
        <dbReference type="ChEBI" id="CHEBI:57287"/>
        <dbReference type="ChEBI" id="CHEBI:57384"/>
        <dbReference type="ChEBI" id="CHEBI:64479"/>
        <dbReference type="ChEBI" id="CHEBI:78449"/>
        <dbReference type="EC" id="2.3.1.39"/>
    </reaction>
</comment>
<evidence type="ECO:0000256" key="3">
    <source>
        <dbReference type="ARBA" id="ARBA00022679"/>
    </source>
</evidence>
<dbReference type="GO" id="GO:0005829">
    <property type="term" value="C:cytosol"/>
    <property type="evidence" value="ECO:0007669"/>
    <property type="project" value="TreeGrafter"/>
</dbReference>
<comment type="caution">
    <text evidence="7">The sequence shown here is derived from an EMBL/GenBank/DDBJ whole genome shotgun (WGS) entry which is preliminary data.</text>
</comment>
<dbReference type="InterPro" id="IPR014043">
    <property type="entry name" value="Acyl_transferase_dom"/>
</dbReference>
<dbReference type="SUPFAM" id="SSF51412">
    <property type="entry name" value="Inosine monophosphate dehydrogenase (IMPDH)"/>
    <property type="match status" value="1"/>
</dbReference>
<evidence type="ECO:0000256" key="2">
    <source>
        <dbReference type="ARBA" id="ARBA00013258"/>
    </source>
</evidence>
<sequence>MKAFVFPGQGSQHVGMGAFLFDKYKELTEKSDDILGYSIKTLCLEDPHHQLNQTQYTQPALYVVNALQYLNKIEEDGKRPDFVAGHSLGEYNALFAAGAFDFETGLKLVQKRGELMSQARDGGMAAIIGLDAQKIESILAISDLNSIQIANYNSPSQIVISGLNKEILMAEKLFANSSAKMYIPLKVSGAFHSNLMNDAKKVFEKYLDKYKFFDLSIPVIANVNARPYRQSMIKENLSNQITNSVNWTDSIRYLMGMDNIIIQEVGPGNVLTKLVKTIQEESTPLEVERIEKNDQNKNAYTEQYKISQQFPKVVKGDRWSEQDNHNFEVGSTEFMRDYNLKYPYVVGGMHKGITSEQLILKLGENRILGFLGTNGLDISKIENAICNIKNKFTKQEPYGINIVYNPNNLEMENTLIDLCIKHDVRNIEVSNYIHVTPALVKFRVNGIRNRGQDSDKRIIAKVSRPDIAELFLSPAPEPLLKKMLSENQISNEEASILRKIPVADDICVQGDCGGHTDQGALFAILPSIMFLKGQLIKKYNYQKEIRIGAAGGIGTPYAAAATFMLGADFIQTGSINQCTVESGISNHVKDMLSKIDVQDTDYAPSSEFFEIGGKVQVLKKGVFFPARAKKLYDIYRKYQSLDEIDEQTKVQIQEKYFKKSFNKVFEEAAKRYSYIEIQKAQKNPKYKMSLIFRWYLEYTLELALRGDENNKVDYQVYCGPALGSFNQWVKGTNLENWQNRHVDIIADRIMLETVDIFHKISKKFLIRA</sequence>
<keyword evidence="4" id="KW-0012">Acyltransferase</keyword>
<dbReference type="Gene3D" id="3.20.20.70">
    <property type="entry name" value="Aldolase class I"/>
    <property type="match status" value="1"/>
</dbReference>
<name>A0A242ZN01_9BACI</name>
<organism evidence="7 8">
    <name type="scientific">Bacillus wiedmannii</name>
    <dbReference type="NCBI Taxonomy" id="1890302"/>
    <lineage>
        <taxon>Bacteria</taxon>
        <taxon>Bacillati</taxon>
        <taxon>Bacillota</taxon>
        <taxon>Bacilli</taxon>
        <taxon>Bacillales</taxon>
        <taxon>Bacillaceae</taxon>
        <taxon>Bacillus</taxon>
        <taxon>Bacillus cereus group</taxon>
    </lineage>
</organism>
<evidence type="ECO:0000256" key="4">
    <source>
        <dbReference type="ARBA" id="ARBA00023315"/>
    </source>
</evidence>
<dbReference type="PANTHER" id="PTHR42681:SF1">
    <property type="entry name" value="MALONYL-COA-ACYL CARRIER PROTEIN TRANSACYLASE, MITOCHONDRIAL"/>
    <property type="match status" value="1"/>
</dbReference>
<dbReference type="Proteomes" id="UP000194945">
    <property type="component" value="Unassembled WGS sequence"/>
</dbReference>
<protein>
    <recommendedName>
        <fullName evidence="2">[acyl-carrier-protein] S-malonyltransferase</fullName>
        <ecNumber evidence="2">2.3.1.39</ecNumber>
    </recommendedName>
</protein>
<dbReference type="InterPro" id="IPR014179">
    <property type="entry name" value="PfaD-like_TIM-barrel"/>
</dbReference>
<dbReference type="Gene3D" id="3.40.366.10">
    <property type="entry name" value="Malonyl-Coenzyme A Acyl Carrier Protein, domain 2"/>
    <property type="match status" value="1"/>
</dbReference>
<reference evidence="7 8" key="1">
    <citation type="submission" date="2016-10" db="EMBL/GenBank/DDBJ databases">
        <title>Comparative genomics of Bacillus thuringiensis reveals a path to pathogens against multiple invertebrate hosts.</title>
        <authorList>
            <person name="Zheng J."/>
            <person name="Gao Q."/>
            <person name="Liu H."/>
            <person name="Peng D."/>
            <person name="Ruan L."/>
            <person name="Sun M."/>
        </authorList>
    </citation>
    <scope>NUCLEOTIDE SEQUENCE [LARGE SCALE GENOMIC DNA]</scope>
    <source>
        <strain evidence="7">BGSC 4BK1</strain>
    </source>
</reference>
<dbReference type="InterPro" id="IPR049489">
    <property type="entry name" value="FabD-like_helical_ins"/>
</dbReference>
<feature type="domain" description="Malonyl-CoA:ACP transacylase (MAT)" evidence="6">
    <location>
        <begin position="5"/>
        <end position="353"/>
    </location>
</feature>
<accession>A0A242ZN01</accession>
<dbReference type="SUPFAM" id="SSF55048">
    <property type="entry name" value="Probable ACP-binding domain of malonyl-CoA ACP transacylase"/>
    <property type="match status" value="1"/>
</dbReference>
<evidence type="ECO:0000313" key="7">
    <source>
        <dbReference type="EMBL" id="OTX96437.1"/>
    </source>
</evidence>
<gene>
    <name evidence="7" type="ORF">BK730_02825</name>
</gene>
<dbReference type="EC" id="2.3.1.39" evidence="2"/>
<dbReference type="Pfam" id="PF21607">
    <property type="entry name" value="FabD_helical_ins"/>
    <property type="match status" value="1"/>
</dbReference>
<proteinExistence type="inferred from homology"/>
<dbReference type="NCBIfam" id="TIGR02814">
    <property type="entry name" value="pfaD_fam"/>
    <property type="match status" value="1"/>
</dbReference>
<dbReference type="EMBL" id="NFDE01000008">
    <property type="protein sequence ID" value="OTX96437.1"/>
    <property type="molecule type" value="Genomic_DNA"/>
</dbReference>
<dbReference type="InterPro" id="IPR050858">
    <property type="entry name" value="Mal-CoA-ACP_Trans/PKS_FabD"/>
</dbReference>
<dbReference type="GO" id="GO:0006633">
    <property type="term" value="P:fatty acid biosynthetic process"/>
    <property type="evidence" value="ECO:0007669"/>
    <property type="project" value="TreeGrafter"/>
</dbReference>
<dbReference type="SMART" id="SM00827">
    <property type="entry name" value="PKS_AT"/>
    <property type="match status" value="1"/>
</dbReference>
<dbReference type="GO" id="GO:0004314">
    <property type="term" value="F:[acyl-carrier-protein] S-malonyltransferase activity"/>
    <property type="evidence" value="ECO:0007669"/>
    <property type="project" value="UniProtKB-EC"/>
</dbReference>
<dbReference type="PANTHER" id="PTHR42681">
    <property type="entry name" value="MALONYL-COA-ACYL CARRIER PROTEIN TRANSACYLASE, MITOCHONDRIAL"/>
    <property type="match status" value="1"/>
</dbReference>
<dbReference type="Pfam" id="PF00698">
    <property type="entry name" value="Acyl_transf_1"/>
    <property type="match status" value="1"/>
</dbReference>
<evidence type="ECO:0000256" key="5">
    <source>
        <dbReference type="ARBA" id="ARBA00048462"/>
    </source>
</evidence>
<evidence type="ECO:0000313" key="8">
    <source>
        <dbReference type="Proteomes" id="UP000194945"/>
    </source>
</evidence>
<dbReference type="AlphaFoldDB" id="A0A242ZN01"/>
<dbReference type="NCBIfam" id="TIGR00128">
    <property type="entry name" value="fabD"/>
    <property type="match status" value="1"/>
</dbReference>
<dbReference type="CDD" id="cd04742">
    <property type="entry name" value="NPD_FabD"/>
    <property type="match status" value="1"/>
</dbReference>
<dbReference type="InterPro" id="IPR016035">
    <property type="entry name" value="Acyl_Trfase/lysoPLipase"/>
</dbReference>
<evidence type="ECO:0000256" key="1">
    <source>
        <dbReference type="ARBA" id="ARBA00008217"/>
    </source>
</evidence>
<keyword evidence="3 7" id="KW-0808">Transferase</keyword>
<dbReference type="InterPro" id="IPR004410">
    <property type="entry name" value="Malonyl_CoA-ACP_transAc_FabD"/>
</dbReference>
<dbReference type="FunFam" id="3.30.70.250:FF:000001">
    <property type="entry name" value="Malonyl CoA-acyl carrier protein transacylase"/>
    <property type="match status" value="1"/>
</dbReference>
<dbReference type="InterPro" id="IPR013785">
    <property type="entry name" value="Aldolase_TIM"/>
</dbReference>
<dbReference type="Gene3D" id="3.30.70.250">
    <property type="entry name" value="Malonyl-CoA ACP transacylase, ACP-binding"/>
    <property type="match status" value="1"/>
</dbReference>
<dbReference type="InterPro" id="IPR016036">
    <property type="entry name" value="Malonyl_transacylase_ACP-bd"/>
</dbReference>
<dbReference type="RefSeq" id="WP_088092136.1">
    <property type="nucleotide sequence ID" value="NZ_JARMNH010000051.1"/>
</dbReference>
<evidence type="ECO:0000259" key="6">
    <source>
        <dbReference type="SMART" id="SM00827"/>
    </source>
</evidence>
<dbReference type="InterPro" id="IPR001227">
    <property type="entry name" value="Ac_transferase_dom_sf"/>
</dbReference>